<reference evidence="4" key="2">
    <citation type="submission" date="2025-08" db="UniProtKB">
        <authorList>
            <consortium name="Ensembl"/>
        </authorList>
    </citation>
    <scope>IDENTIFICATION</scope>
</reference>
<dbReference type="PANTHER" id="PTHR24412:SF192">
    <property type="entry name" value="KELCH REPEAT AND BTB DOMAIN-CONTAINING PROTEIN 2"/>
    <property type="match status" value="1"/>
</dbReference>
<evidence type="ECO:0000313" key="4">
    <source>
        <dbReference type="Ensembl" id="ENSSFOP00015051395.1"/>
    </source>
</evidence>
<dbReference type="InterPro" id="IPR011333">
    <property type="entry name" value="SKP1/BTB/POZ_sf"/>
</dbReference>
<name>A0A8C9TR98_SCLFO</name>
<dbReference type="Ensembl" id="ENSSFOT00015046252.1">
    <property type="protein sequence ID" value="ENSSFOP00015051395.1"/>
    <property type="gene ID" value="ENSSFOG00015032100.1"/>
</dbReference>
<dbReference type="Gene3D" id="1.25.40.420">
    <property type="match status" value="1"/>
</dbReference>
<keyword evidence="2" id="KW-0677">Repeat</keyword>
<dbReference type="SMART" id="SM00225">
    <property type="entry name" value="BTB"/>
    <property type="match status" value="1"/>
</dbReference>
<dbReference type="InterPro" id="IPR000210">
    <property type="entry name" value="BTB/POZ_dom"/>
</dbReference>
<dbReference type="SUPFAM" id="SSF54695">
    <property type="entry name" value="POZ domain"/>
    <property type="match status" value="1"/>
</dbReference>
<dbReference type="Gene3D" id="3.30.710.10">
    <property type="entry name" value="Potassium Channel Kv1.1, Chain A"/>
    <property type="match status" value="1"/>
</dbReference>
<dbReference type="PROSITE" id="PS50097">
    <property type="entry name" value="BTB"/>
    <property type="match status" value="1"/>
</dbReference>
<reference evidence="4 5" key="1">
    <citation type="submission" date="2019-04" db="EMBL/GenBank/DDBJ databases">
        <authorList>
            <consortium name="Wellcome Sanger Institute Data Sharing"/>
        </authorList>
    </citation>
    <scope>NUCLEOTIDE SEQUENCE [LARGE SCALE GENOMIC DNA]</scope>
</reference>
<evidence type="ECO:0000256" key="1">
    <source>
        <dbReference type="ARBA" id="ARBA00022441"/>
    </source>
</evidence>
<reference evidence="4" key="3">
    <citation type="submission" date="2025-09" db="UniProtKB">
        <authorList>
            <consortium name="Ensembl"/>
        </authorList>
    </citation>
    <scope>IDENTIFICATION</scope>
</reference>
<keyword evidence="1" id="KW-0880">Kelch repeat</keyword>
<keyword evidence="5" id="KW-1185">Reference proteome</keyword>
<dbReference type="Pfam" id="PF00651">
    <property type="entry name" value="BTB"/>
    <property type="match status" value="1"/>
</dbReference>
<dbReference type="SMART" id="SM00875">
    <property type="entry name" value="BACK"/>
    <property type="match status" value="1"/>
</dbReference>
<accession>A0A8C9TR98</accession>
<organism evidence="4 5">
    <name type="scientific">Scleropages formosus</name>
    <name type="common">Asian bonytongue</name>
    <name type="synonym">Osteoglossum formosum</name>
    <dbReference type="NCBI Taxonomy" id="113540"/>
    <lineage>
        <taxon>Eukaryota</taxon>
        <taxon>Metazoa</taxon>
        <taxon>Chordata</taxon>
        <taxon>Craniata</taxon>
        <taxon>Vertebrata</taxon>
        <taxon>Euteleostomi</taxon>
        <taxon>Actinopterygii</taxon>
        <taxon>Neopterygii</taxon>
        <taxon>Teleostei</taxon>
        <taxon>Osteoglossocephala</taxon>
        <taxon>Osteoglossomorpha</taxon>
        <taxon>Osteoglossiformes</taxon>
        <taxon>Osteoglossidae</taxon>
        <taxon>Scleropages</taxon>
    </lineage>
</organism>
<dbReference type="Proteomes" id="UP000694397">
    <property type="component" value="Chromosome 17"/>
</dbReference>
<dbReference type="InterPro" id="IPR011705">
    <property type="entry name" value="BACK"/>
</dbReference>
<dbReference type="FunFam" id="1.25.40.420:FF:000001">
    <property type="entry name" value="Kelch-like family member 12"/>
    <property type="match status" value="1"/>
</dbReference>
<dbReference type="PANTHER" id="PTHR24412">
    <property type="entry name" value="KELCH PROTEIN"/>
    <property type="match status" value="1"/>
</dbReference>
<dbReference type="OrthoDB" id="6359816at2759"/>
<evidence type="ECO:0000259" key="3">
    <source>
        <dbReference type="PROSITE" id="PS50097"/>
    </source>
</evidence>
<gene>
    <name evidence="4" type="primary">KBTBD2</name>
    <name evidence="4" type="synonym">LOC108923305</name>
</gene>
<dbReference type="AlphaFoldDB" id="A0A8C9TR98"/>
<evidence type="ECO:0000256" key="2">
    <source>
        <dbReference type="ARBA" id="ARBA00022737"/>
    </source>
</evidence>
<dbReference type="GeneTree" id="ENSGT00940000156069"/>
<evidence type="ECO:0000313" key="5">
    <source>
        <dbReference type="Proteomes" id="UP000694397"/>
    </source>
</evidence>
<protein>
    <submittedName>
        <fullName evidence="4">Kelch repeat and BTB (POZ) domain containing 2</fullName>
    </submittedName>
</protein>
<sequence>MSCLSELYPVNTVYAVSFLEQLKFFYEKKLLTDVVLMVEDAEIPFHKTVLATCSSYFRAMFMSGLSESKQSHIHLQNVDSATLHMIITYAYAGNLAITDSMVEPLYEIACFLQVDDVLLRCREYLVKKINTDNCVRMLSIGDLFGCAKLKQSAKRMIEHKFPSVYRQKAFLQLSHELLVDVLSSDNLNVEREETVREAAMLWLKHNMESRSQHLSSVLSQIRIDALSKVTQCAWFQSLPPNDKSVVVQGLYKSMPKFFKPLLGMTKEEMLIFMEVASEYSDTCVQAVVFLGMLCIFADIVLHLRLNISCIQVLSSFTSG</sequence>
<dbReference type="Pfam" id="PF07707">
    <property type="entry name" value="BACK"/>
    <property type="match status" value="1"/>
</dbReference>
<feature type="domain" description="BTB" evidence="3">
    <location>
        <begin position="32"/>
        <end position="99"/>
    </location>
</feature>
<proteinExistence type="predicted"/>